<evidence type="ECO:0000256" key="2">
    <source>
        <dbReference type="ARBA" id="ARBA00023163"/>
    </source>
</evidence>
<dbReference type="AlphaFoldDB" id="A0A220U4J4"/>
<protein>
    <submittedName>
        <fullName evidence="4">Alkaline phosphatase</fullName>
    </submittedName>
</protein>
<dbReference type="SUPFAM" id="SSF46785">
    <property type="entry name" value="Winged helix' DNA-binding domain"/>
    <property type="match status" value="1"/>
</dbReference>
<dbReference type="Pfam" id="PF08220">
    <property type="entry name" value="HTH_DeoR"/>
    <property type="match status" value="1"/>
</dbReference>
<dbReference type="InterPro" id="IPR001034">
    <property type="entry name" value="DeoR_HTH"/>
</dbReference>
<evidence type="ECO:0000259" key="3">
    <source>
        <dbReference type="Pfam" id="PF08220"/>
    </source>
</evidence>
<proteinExistence type="predicted"/>
<dbReference type="InterPro" id="IPR036388">
    <property type="entry name" value="WH-like_DNA-bd_sf"/>
</dbReference>
<dbReference type="KEGG" id="vil:CFK37_12545"/>
<dbReference type="Proteomes" id="UP000198312">
    <property type="component" value="Chromosome"/>
</dbReference>
<gene>
    <name evidence="4" type="ORF">CFK37_12545</name>
</gene>
<keyword evidence="5" id="KW-1185">Reference proteome</keyword>
<reference evidence="4 5" key="1">
    <citation type="submission" date="2017-07" db="EMBL/GenBank/DDBJ databases">
        <title>Virgibacillus sp. LM2416.</title>
        <authorList>
            <person name="Tak E.J."/>
            <person name="Bae J.-W."/>
        </authorList>
    </citation>
    <scope>NUCLEOTIDE SEQUENCE [LARGE SCALE GENOMIC DNA]</scope>
    <source>
        <strain evidence="4 5">LM2416</strain>
    </source>
</reference>
<feature type="domain" description="HTH deoR-type" evidence="3">
    <location>
        <begin position="24"/>
        <end position="62"/>
    </location>
</feature>
<evidence type="ECO:0000313" key="5">
    <source>
        <dbReference type="Proteomes" id="UP000198312"/>
    </source>
</evidence>
<sequence>MNSLRSGFLDYSSSRMLTRVKSVYFYIKECGMVSTIELAEEFDTTNRTIQRDLNVLSYNGLVSSPTRGKWKITDKKVSVS</sequence>
<dbReference type="InterPro" id="IPR036390">
    <property type="entry name" value="WH_DNA-bd_sf"/>
</dbReference>
<keyword evidence="1" id="KW-0805">Transcription regulation</keyword>
<evidence type="ECO:0000256" key="1">
    <source>
        <dbReference type="ARBA" id="ARBA00023015"/>
    </source>
</evidence>
<dbReference type="OrthoDB" id="2353732at2"/>
<dbReference type="Gene3D" id="1.10.10.10">
    <property type="entry name" value="Winged helix-like DNA-binding domain superfamily/Winged helix DNA-binding domain"/>
    <property type="match status" value="1"/>
</dbReference>
<keyword evidence="2" id="KW-0804">Transcription</keyword>
<dbReference type="RefSeq" id="WP_089062171.1">
    <property type="nucleotide sequence ID" value="NZ_CP022315.1"/>
</dbReference>
<organism evidence="4 5">
    <name type="scientific">Virgibacillus phasianinus</name>
    <dbReference type="NCBI Taxonomy" id="2017483"/>
    <lineage>
        <taxon>Bacteria</taxon>
        <taxon>Bacillati</taxon>
        <taxon>Bacillota</taxon>
        <taxon>Bacilli</taxon>
        <taxon>Bacillales</taxon>
        <taxon>Bacillaceae</taxon>
        <taxon>Virgibacillus</taxon>
    </lineage>
</organism>
<dbReference type="GO" id="GO:0003700">
    <property type="term" value="F:DNA-binding transcription factor activity"/>
    <property type="evidence" value="ECO:0007669"/>
    <property type="project" value="InterPro"/>
</dbReference>
<evidence type="ECO:0000313" key="4">
    <source>
        <dbReference type="EMBL" id="ASK62912.1"/>
    </source>
</evidence>
<accession>A0A220U4J4</accession>
<dbReference type="EMBL" id="CP022315">
    <property type="protein sequence ID" value="ASK62912.1"/>
    <property type="molecule type" value="Genomic_DNA"/>
</dbReference>
<name>A0A220U4J4_9BACI</name>